<evidence type="ECO:0000256" key="1">
    <source>
        <dbReference type="SAM" id="MobiDB-lite"/>
    </source>
</evidence>
<feature type="region of interest" description="Disordered" evidence="1">
    <location>
        <begin position="211"/>
        <end position="251"/>
    </location>
</feature>
<evidence type="ECO:0000313" key="3">
    <source>
        <dbReference type="Proteomes" id="UP000095085"/>
    </source>
</evidence>
<dbReference type="Proteomes" id="UP000095085">
    <property type="component" value="Unassembled WGS sequence"/>
</dbReference>
<dbReference type="SUPFAM" id="SSF69065">
    <property type="entry name" value="RNase III domain-like"/>
    <property type="match status" value="1"/>
</dbReference>
<dbReference type="InterPro" id="IPR036389">
    <property type="entry name" value="RNase_III_sf"/>
</dbReference>
<evidence type="ECO:0000313" key="2">
    <source>
        <dbReference type="EMBL" id="ODV68124.1"/>
    </source>
</evidence>
<dbReference type="STRING" id="984485.A0A1E4RLH4"/>
<name>A0A1E4RLH4_9ASCO</name>
<dbReference type="GO" id="GO:0004525">
    <property type="term" value="F:ribonuclease III activity"/>
    <property type="evidence" value="ECO:0007669"/>
    <property type="project" value="InterPro"/>
</dbReference>
<gene>
    <name evidence="2" type="ORF">HYPBUDRAFT_161572</name>
</gene>
<accession>A0A1E4RLH4</accession>
<dbReference type="Pfam" id="PF04001">
    <property type="entry name" value="Vhr1"/>
    <property type="match status" value="1"/>
</dbReference>
<organism evidence="2 3">
    <name type="scientific">Hyphopichia burtonii NRRL Y-1933</name>
    <dbReference type="NCBI Taxonomy" id="984485"/>
    <lineage>
        <taxon>Eukaryota</taxon>
        <taxon>Fungi</taxon>
        <taxon>Dikarya</taxon>
        <taxon>Ascomycota</taxon>
        <taxon>Saccharomycotina</taxon>
        <taxon>Pichiomycetes</taxon>
        <taxon>Debaryomycetaceae</taxon>
        <taxon>Hyphopichia</taxon>
    </lineage>
</organism>
<dbReference type="GO" id="GO:0006396">
    <property type="term" value="P:RNA processing"/>
    <property type="evidence" value="ECO:0007669"/>
    <property type="project" value="InterPro"/>
</dbReference>
<feature type="region of interest" description="Disordered" evidence="1">
    <location>
        <begin position="464"/>
        <end position="486"/>
    </location>
</feature>
<feature type="compositionally biased region" description="Basic and acidic residues" evidence="1">
    <location>
        <begin position="101"/>
        <end position="119"/>
    </location>
</feature>
<dbReference type="EMBL" id="KV454540">
    <property type="protein sequence ID" value="ODV68124.1"/>
    <property type="molecule type" value="Genomic_DNA"/>
</dbReference>
<dbReference type="OrthoDB" id="4089008at2759"/>
<reference evidence="3" key="1">
    <citation type="submission" date="2016-05" db="EMBL/GenBank/DDBJ databases">
        <title>Comparative genomics of biotechnologically important yeasts.</title>
        <authorList>
            <consortium name="DOE Joint Genome Institute"/>
            <person name="Riley R."/>
            <person name="Haridas S."/>
            <person name="Wolfe K.H."/>
            <person name="Lopes M.R."/>
            <person name="Hittinger C.T."/>
            <person name="Goker M."/>
            <person name="Salamov A."/>
            <person name="Wisecaver J."/>
            <person name="Long T.M."/>
            <person name="Aerts A.L."/>
            <person name="Barry K."/>
            <person name="Choi C."/>
            <person name="Clum A."/>
            <person name="Coughlan A.Y."/>
            <person name="Deshpande S."/>
            <person name="Douglass A.P."/>
            <person name="Hanson S.J."/>
            <person name="Klenk H.-P."/>
            <person name="Labutti K."/>
            <person name="Lapidus A."/>
            <person name="Lindquist E."/>
            <person name="Lipzen A."/>
            <person name="Meier-Kolthoff J.P."/>
            <person name="Ohm R.A."/>
            <person name="Otillar R.P."/>
            <person name="Pangilinan J."/>
            <person name="Peng Y."/>
            <person name="Rokas A."/>
            <person name="Rosa C.A."/>
            <person name="Scheuner C."/>
            <person name="Sibirny A.A."/>
            <person name="Slot J.C."/>
            <person name="Stielow J.B."/>
            <person name="Sun H."/>
            <person name="Kurtzman C.P."/>
            <person name="Blackwell M."/>
            <person name="Grigoriev I.V."/>
            <person name="Jeffries T.W."/>
        </authorList>
    </citation>
    <scope>NUCLEOTIDE SEQUENCE [LARGE SCALE GENOMIC DNA]</scope>
    <source>
        <strain evidence="3">NRRL Y-1933</strain>
    </source>
</reference>
<feature type="region of interest" description="Disordered" evidence="1">
    <location>
        <begin position="90"/>
        <end position="130"/>
    </location>
</feature>
<feature type="compositionally biased region" description="Low complexity" evidence="1">
    <location>
        <begin position="239"/>
        <end position="251"/>
    </location>
</feature>
<feature type="region of interest" description="Disordered" evidence="1">
    <location>
        <begin position="636"/>
        <end position="669"/>
    </location>
</feature>
<dbReference type="InterPro" id="IPR007147">
    <property type="entry name" value="TF_Vhr"/>
</dbReference>
<dbReference type="AlphaFoldDB" id="A0A1E4RLH4"/>
<feature type="compositionally biased region" description="Basic residues" evidence="1">
    <location>
        <begin position="90"/>
        <end position="100"/>
    </location>
</feature>
<feature type="compositionally biased region" description="Pro residues" evidence="1">
    <location>
        <begin position="650"/>
        <end position="660"/>
    </location>
</feature>
<protein>
    <submittedName>
        <fullName evidence="2">Vhr1-domain-containing protein</fullName>
    </submittedName>
</protein>
<proteinExistence type="predicted"/>
<dbReference type="RefSeq" id="XP_020077191.1">
    <property type="nucleotide sequence ID" value="XM_020222534.1"/>
</dbReference>
<feature type="compositionally biased region" description="Low complexity" evidence="1">
    <location>
        <begin position="467"/>
        <end position="486"/>
    </location>
</feature>
<sequence>MTKSEKDKSHGVTHTIRERLNFLDERLWKRFSARRLELIDTLELSTRKASEQELEISNVAETLRIEFGFGPDSFSDFDRLVRAAVQSVRRNRKRATKSKRNIRDDTYKEQNKRIKRDLESNTLSPEDPLTVDPVSVAATAPYALNDSLSSKNQNHDNTVEHLSKYKFMSEICKLNSDSQDEKSDYSKTKHFTVQDKSREAINAIIQPRLTKLTPSQPSPSYDLRPKTSAPTLPPLGNLNIRNSPQININNNNNNKAPFENETQFIPSSNIFDPSANLALLNYFERSKTCSEAGHAKNVSNLEHLGKSAIGCCSAFIFEKSFLTATHSSVEYLRSKLNDTHYISNFYKSLDPHSSVVFGLNDETAVTTLYTLIGGCIKDFGFETIMYTLCEAFYQRLTQDYPLISKHSIPFKSYNYLYNKPPLNDNKNNITQDDHLPDSLTSLAEVASELQDQLKHQHNFGTITPVASQSSQQSPLPPDSVSSSTRSSFLKGGARKAVFLKFLSQQLEFSYPTSNSAPPKLLELLENAKSAFKLTNSNDSRILGLKNLKTGQILSSDSDLEKIFKTNDNHIELEIFTQSFKAIPIYEITSAIIPSRKYNDDSPKIILPPPINNASPPIPPPNPTTIKTPLDSIVRPEGGLRFLSNQEDLPPSRPPPPPPAALLPKFQPLL</sequence>
<dbReference type="GeneID" id="30997083"/>
<keyword evidence="3" id="KW-1185">Reference proteome</keyword>